<protein>
    <submittedName>
        <fullName evidence="2">Uncharacterized protein</fullName>
    </submittedName>
</protein>
<gene>
    <name evidence="2" type="ORF">BDA99DRAFT_536318</name>
</gene>
<feature type="chain" id="PRO_5042181070" evidence="1">
    <location>
        <begin position="19"/>
        <end position="130"/>
    </location>
</feature>
<evidence type="ECO:0000313" key="2">
    <source>
        <dbReference type="EMBL" id="KAI9266916.1"/>
    </source>
</evidence>
<reference evidence="2" key="1">
    <citation type="journal article" date="2022" name="IScience">
        <title>Evolution of zygomycete secretomes and the origins of terrestrial fungal ecologies.</title>
        <authorList>
            <person name="Chang Y."/>
            <person name="Wang Y."/>
            <person name="Mondo S."/>
            <person name="Ahrendt S."/>
            <person name="Andreopoulos W."/>
            <person name="Barry K."/>
            <person name="Beard J."/>
            <person name="Benny G.L."/>
            <person name="Blankenship S."/>
            <person name="Bonito G."/>
            <person name="Cuomo C."/>
            <person name="Desiro A."/>
            <person name="Gervers K.A."/>
            <person name="Hundley H."/>
            <person name="Kuo A."/>
            <person name="LaButti K."/>
            <person name="Lang B.F."/>
            <person name="Lipzen A."/>
            <person name="O'Donnell K."/>
            <person name="Pangilinan J."/>
            <person name="Reynolds N."/>
            <person name="Sandor L."/>
            <person name="Smith M.E."/>
            <person name="Tsang A."/>
            <person name="Grigoriev I.V."/>
            <person name="Stajich J.E."/>
            <person name="Spatafora J.W."/>
        </authorList>
    </citation>
    <scope>NUCLEOTIDE SEQUENCE</scope>
    <source>
        <strain evidence="2">RSA 2281</strain>
    </source>
</reference>
<dbReference type="AlphaFoldDB" id="A0AAD5PFM6"/>
<accession>A0AAD5PFM6</accession>
<comment type="caution">
    <text evidence="2">The sequence shown here is derived from an EMBL/GenBank/DDBJ whole genome shotgun (WGS) entry which is preliminary data.</text>
</comment>
<reference evidence="2" key="2">
    <citation type="submission" date="2023-02" db="EMBL/GenBank/DDBJ databases">
        <authorList>
            <consortium name="DOE Joint Genome Institute"/>
            <person name="Mondo S.J."/>
            <person name="Chang Y."/>
            <person name="Wang Y."/>
            <person name="Ahrendt S."/>
            <person name="Andreopoulos W."/>
            <person name="Barry K."/>
            <person name="Beard J."/>
            <person name="Benny G.L."/>
            <person name="Blankenship S."/>
            <person name="Bonito G."/>
            <person name="Cuomo C."/>
            <person name="Desiro A."/>
            <person name="Gervers K.A."/>
            <person name="Hundley H."/>
            <person name="Kuo A."/>
            <person name="LaButti K."/>
            <person name="Lang B.F."/>
            <person name="Lipzen A."/>
            <person name="O'Donnell K."/>
            <person name="Pangilinan J."/>
            <person name="Reynolds N."/>
            <person name="Sandor L."/>
            <person name="Smith M.W."/>
            <person name="Tsang A."/>
            <person name="Grigoriev I.V."/>
            <person name="Stajich J.E."/>
            <person name="Spatafora J.W."/>
        </authorList>
    </citation>
    <scope>NUCLEOTIDE SEQUENCE</scope>
    <source>
        <strain evidence="2">RSA 2281</strain>
    </source>
</reference>
<keyword evidence="3" id="KW-1185">Reference proteome</keyword>
<proteinExistence type="predicted"/>
<name>A0AAD5PFM6_9FUNG</name>
<evidence type="ECO:0000313" key="3">
    <source>
        <dbReference type="Proteomes" id="UP001209540"/>
    </source>
</evidence>
<dbReference type="Proteomes" id="UP001209540">
    <property type="component" value="Unassembled WGS sequence"/>
</dbReference>
<sequence>MIGLKLSFSFLFTNVVFQLRTYWRLLRDCASDEAIKLVYGIKCIRKIIVYGVKTVTDSVWDGFKNVLLDINDDGVITYMYSQPSVSAALLYSICNRFPGLSEILNKTAIHKLKKMDDNDDTNVILSHPPL</sequence>
<dbReference type="EMBL" id="JAIXMP010000010">
    <property type="protein sequence ID" value="KAI9266916.1"/>
    <property type="molecule type" value="Genomic_DNA"/>
</dbReference>
<evidence type="ECO:0000256" key="1">
    <source>
        <dbReference type="SAM" id="SignalP"/>
    </source>
</evidence>
<keyword evidence="1" id="KW-0732">Signal</keyword>
<organism evidence="2 3">
    <name type="scientific">Phascolomyces articulosus</name>
    <dbReference type="NCBI Taxonomy" id="60185"/>
    <lineage>
        <taxon>Eukaryota</taxon>
        <taxon>Fungi</taxon>
        <taxon>Fungi incertae sedis</taxon>
        <taxon>Mucoromycota</taxon>
        <taxon>Mucoromycotina</taxon>
        <taxon>Mucoromycetes</taxon>
        <taxon>Mucorales</taxon>
        <taxon>Lichtheimiaceae</taxon>
        <taxon>Phascolomyces</taxon>
    </lineage>
</organism>
<feature type="signal peptide" evidence="1">
    <location>
        <begin position="1"/>
        <end position="18"/>
    </location>
</feature>